<dbReference type="InterPro" id="IPR011761">
    <property type="entry name" value="ATP-grasp"/>
</dbReference>
<accession>A0A0C6P4R8</accession>
<dbReference type="InterPro" id="IPR013815">
    <property type="entry name" value="ATP_grasp_subdomain_1"/>
</dbReference>
<keyword evidence="3 5" id="KW-0067">ATP-binding</keyword>
<name>A0A0C6P4R8_BORBO</name>
<protein>
    <submittedName>
        <fullName evidence="7">Putative acyl-CoA synthetase</fullName>
    </submittedName>
</protein>
<dbReference type="SUPFAM" id="SSF51735">
    <property type="entry name" value="NAD(P)-binding Rossmann-fold domains"/>
    <property type="match status" value="1"/>
</dbReference>
<evidence type="ECO:0000256" key="2">
    <source>
        <dbReference type="ARBA" id="ARBA00022741"/>
    </source>
</evidence>
<comment type="similarity">
    <text evidence="4">In the N-terminal section; belongs to the acetate CoA ligase alpha subunit family.</text>
</comment>
<feature type="domain" description="ATP-grasp" evidence="6">
    <location>
        <begin position="501"/>
        <end position="537"/>
    </location>
</feature>
<dbReference type="Pfam" id="PF13380">
    <property type="entry name" value="CoA_binding_2"/>
    <property type="match status" value="1"/>
</dbReference>
<dbReference type="SMART" id="SM00881">
    <property type="entry name" value="CoA_binding"/>
    <property type="match status" value="1"/>
</dbReference>
<evidence type="ECO:0000256" key="4">
    <source>
        <dbReference type="ARBA" id="ARBA00060888"/>
    </source>
</evidence>
<dbReference type="GO" id="GO:0016874">
    <property type="term" value="F:ligase activity"/>
    <property type="evidence" value="ECO:0007669"/>
    <property type="project" value="UniProtKB-KW"/>
</dbReference>
<dbReference type="Gene3D" id="3.40.50.720">
    <property type="entry name" value="NAD(P)-binding Rossmann-like Domain"/>
    <property type="match status" value="1"/>
</dbReference>
<dbReference type="InterPro" id="IPR003781">
    <property type="entry name" value="CoA-bd"/>
</dbReference>
<dbReference type="InterPro" id="IPR051538">
    <property type="entry name" value="Acyl-CoA_Synth/Transferase"/>
</dbReference>
<dbReference type="AlphaFoldDB" id="A0A0C6P4R8"/>
<sequence>MMGGSAVMTLIEEQAGRSASVVELMNPACVAVVGASEDRRKFGGRILHLLNNQGFRGRILPVNPVRAEILGHQAYRCIMDLPQAPDLVILAIPRDLVVQAVSDCGDIGAKGVIVVASGFSESGDEGARLEQQLLAVAREKAVRIIGPNCVGVVSPAHGFSLATTVSLVDRAPLPGHIGLISQSGAVMGTMIDRGISQNVGFSHCISVGNQADVDFCDFVDFMIDDPGTHVICTYVEGIKRPDLFLRAAGRAQAASKPWLLMKSGRTEAGAASAFSHTASLASNQAILDGVCRQFGILQVDDVEGMLVAASGWNKYPDMRVRSVAVLSPSGGGCTIAADRLSDIGVPLARFSDRATAALAPLFDGPVRNPVDIGAANDGAAMGYVETIHRAALQDEQADLVLSVVTNAPVLTEVGKMIGDAARAVDQPLLAVVMPGGYAEGAREQLAAAGVLCTDSLDAAMRAIGAWHAWARRPAASSAVRPQGLPVPEPVGAGRLDEAGVKRLLGRYGIRVNEGRVAATPDEAAAAAQALRAPYVVKVISEDISHKTEVGGVRLGLADGPAVRAAAVEMAAQVRQKRPDARVDGFLVQEFVRGELELLLGLKQDAQFGVTLAVGAGGTLAEILRDVLFAPCPVSRESAGRLLERLKLAPLFGGVRGGPPLDVAAVVDTMVRLSWLGHDLRDSLQELDINPVLVLADGAGCVAVDGRALSG</sequence>
<dbReference type="GO" id="GO:0046872">
    <property type="term" value="F:metal ion binding"/>
    <property type="evidence" value="ECO:0007669"/>
    <property type="project" value="InterPro"/>
</dbReference>
<evidence type="ECO:0000256" key="1">
    <source>
        <dbReference type="ARBA" id="ARBA00022598"/>
    </source>
</evidence>
<evidence type="ECO:0000256" key="3">
    <source>
        <dbReference type="ARBA" id="ARBA00022840"/>
    </source>
</evidence>
<evidence type="ECO:0000259" key="6">
    <source>
        <dbReference type="PROSITE" id="PS50975"/>
    </source>
</evidence>
<dbReference type="PROSITE" id="PS50975">
    <property type="entry name" value="ATP_GRASP"/>
    <property type="match status" value="1"/>
</dbReference>
<dbReference type="KEGG" id="bbh:BN112_2889"/>
<evidence type="ECO:0000313" key="8">
    <source>
        <dbReference type="Proteomes" id="UP000007564"/>
    </source>
</evidence>
<dbReference type="Gene3D" id="3.30.470.20">
    <property type="entry name" value="ATP-grasp fold, B domain"/>
    <property type="match status" value="1"/>
</dbReference>
<dbReference type="GO" id="GO:0005524">
    <property type="term" value="F:ATP binding"/>
    <property type="evidence" value="ECO:0007669"/>
    <property type="project" value="UniProtKB-UniRule"/>
</dbReference>
<dbReference type="HOGENOM" id="CLU_007415_3_1_4"/>
<dbReference type="Proteomes" id="UP000007564">
    <property type="component" value="Chromosome"/>
</dbReference>
<organism evidence="7 8">
    <name type="scientific">Bordetella bronchiseptica 253</name>
    <dbReference type="NCBI Taxonomy" id="568707"/>
    <lineage>
        <taxon>Bacteria</taxon>
        <taxon>Pseudomonadati</taxon>
        <taxon>Pseudomonadota</taxon>
        <taxon>Betaproteobacteria</taxon>
        <taxon>Burkholderiales</taxon>
        <taxon>Alcaligenaceae</taxon>
        <taxon>Bordetella</taxon>
    </lineage>
</organism>
<dbReference type="OrthoDB" id="8664175at2"/>
<dbReference type="InterPro" id="IPR016102">
    <property type="entry name" value="Succinyl-CoA_synth-like"/>
</dbReference>
<dbReference type="Pfam" id="PF13607">
    <property type="entry name" value="Succ_CoA_lig"/>
    <property type="match status" value="1"/>
</dbReference>
<keyword evidence="2 5" id="KW-0547">Nucleotide-binding</keyword>
<dbReference type="InterPro" id="IPR032875">
    <property type="entry name" value="Succ_CoA_lig_flav_dom"/>
</dbReference>
<dbReference type="InterPro" id="IPR036291">
    <property type="entry name" value="NAD(P)-bd_dom_sf"/>
</dbReference>
<dbReference type="PANTHER" id="PTHR43334:SF1">
    <property type="entry name" value="3-HYDROXYPROPIONATE--COA LIGASE [ADP-FORMING]"/>
    <property type="match status" value="1"/>
</dbReference>
<dbReference type="EMBL" id="HE965806">
    <property type="protein sequence ID" value="CCJ54806.1"/>
    <property type="molecule type" value="Genomic_DNA"/>
</dbReference>
<dbReference type="FunFam" id="3.30.1490.20:FF:000020">
    <property type="entry name" value="Protein lysine acetyltransferase"/>
    <property type="match status" value="1"/>
</dbReference>
<dbReference type="Pfam" id="PF13549">
    <property type="entry name" value="ATP-grasp_5"/>
    <property type="match status" value="1"/>
</dbReference>
<gene>
    <name evidence="7" type="ORF">BN112_2889</name>
</gene>
<dbReference type="SUPFAM" id="SSF52210">
    <property type="entry name" value="Succinyl-CoA synthetase domains"/>
    <property type="match status" value="2"/>
</dbReference>
<evidence type="ECO:0000256" key="5">
    <source>
        <dbReference type="PROSITE-ProRule" id="PRU00409"/>
    </source>
</evidence>
<dbReference type="SUPFAM" id="SSF56059">
    <property type="entry name" value="Glutathione synthetase ATP-binding domain-like"/>
    <property type="match status" value="1"/>
</dbReference>
<keyword evidence="1" id="KW-0436">Ligase</keyword>
<evidence type="ECO:0000313" key="7">
    <source>
        <dbReference type="EMBL" id="CCJ54806.1"/>
    </source>
</evidence>
<proteinExistence type="inferred from homology"/>
<dbReference type="Gene3D" id="3.40.50.261">
    <property type="entry name" value="Succinyl-CoA synthetase domains"/>
    <property type="match status" value="2"/>
</dbReference>
<dbReference type="PANTHER" id="PTHR43334">
    <property type="entry name" value="ACETATE--COA LIGASE [ADP-FORMING]"/>
    <property type="match status" value="1"/>
</dbReference>
<dbReference type="Gene3D" id="3.30.1490.20">
    <property type="entry name" value="ATP-grasp fold, A domain"/>
    <property type="match status" value="1"/>
</dbReference>
<reference evidence="7 8" key="1">
    <citation type="journal article" date="2012" name="BMC Genomics">
        <title>Comparative genomics of the classical Bordetella subspecies: the evolution and exchange of virulence-associated diversity amongst closely related pathogens.</title>
        <authorList>
            <person name="Park J."/>
            <person name="Zhang Y."/>
            <person name="Buboltz A.M."/>
            <person name="Zhang X."/>
            <person name="Schuster S.C."/>
            <person name="Ahuja U."/>
            <person name="Liu M."/>
            <person name="Miller J.F."/>
            <person name="Sebaihia M."/>
            <person name="Bentley S.D."/>
            <person name="Parkhill J."/>
            <person name="Harvill E.T."/>
        </authorList>
    </citation>
    <scope>NUCLEOTIDE SEQUENCE [LARGE SCALE GENOMIC DNA]</scope>
    <source>
        <strain evidence="7 8">253</strain>
    </source>
</reference>